<accession>A0ABD0LQ57</accession>
<feature type="compositionally biased region" description="Basic and acidic residues" evidence="1">
    <location>
        <begin position="81"/>
        <end position="100"/>
    </location>
</feature>
<comment type="caution">
    <text evidence="2">The sequence shown here is derived from an EMBL/GenBank/DDBJ whole genome shotgun (WGS) entry which is preliminary data.</text>
</comment>
<evidence type="ECO:0000256" key="1">
    <source>
        <dbReference type="SAM" id="MobiDB-lite"/>
    </source>
</evidence>
<feature type="region of interest" description="Disordered" evidence="1">
    <location>
        <begin position="21"/>
        <end position="40"/>
    </location>
</feature>
<feature type="region of interest" description="Disordered" evidence="1">
    <location>
        <begin position="65"/>
        <end position="100"/>
    </location>
</feature>
<evidence type="ECO:0000313" key="3">
    <source>
        <dbReference type="Proteomes" id="UP001519460"/>
    </source>
</evidence>
<feature type="compositionally biased region" description="Low complexity" evidence="1">
    <location>
        <begin position="65"/>
        <end position="78"/>
    </location>
</feature>
<protein>
    <submittedName>
        <fullName evidence="2">Uncharacterized protein</fullName>
    </submittedName>
</protein>
<keyword evidence="3" id="KW-1185">Reference proteome</keyword>
<reference evidence="2 3" key="1">
    <citation type="journal article" date="2023" name="Sci. Data">
        <title>Genome assembly of the Korean intertidal mud-creeper Batillaria attramentaria.</title>
        <authorList>
            <person name="Patra A.K."/>
            <person name="Ho P.T."/>
            <person name="Jun S."/>
            <person name="Lee S.J."/>
            <person name="Kim Y."/>
            <person name="Won Y.J."/>
        </authorList>
    </citation>
    <scope>NUCLEOTIDE SEQUENCE [LARGE SCALE GENOMIC DNA]</scope>
    <source>
        <strain evidence="2">Wonlab-2016</strain>
    </source>
</reference>
<evidence type="ECO:0000313" key="2">
    <source>
        <dbReference type="EMBL" id="KAK7501360.1"/>
    </source>
</evidence>
<gene>
    <name evidence="2" type="ORF">BaRGS_00007485</name>
</gene>
<dbReference type="Proteomes" id="UP001519460">
    <property type="component" value="Unassembled WGS sequence"/>
</dbReference>
<dbReference type="AlphaFoldDB" id="A0ABD0LQ57"/>
<sequence length="100" mass="10486">MDQLGTACCVLPHNCLISTASGPASSCSDISVKGPGHSEARQRWTRGVWTLGLLWTALDTGTTLSLSTTESAGAATRPLGRRGEGEGSRHGPREPPRKQS</sequence>
<proteinExistence type="predicted"/>
<dbReference type="EMBL" id="JACVVK020000032">
    <property type="protein sequence ID" value="KAK7501360.1"/>
    <property type="molecule type" value="Genomic_DNA"/>
</dbReference>
<organism evidence="2 3">
    <name type="scientific">Batillaria attramentaria</name>
    <dbReference type="NCBI Taxonomy" id="370345"/>
    <lineage>
        <taxon>Eukaryota</taxon>
        <taxon>Metazoa</taxon>
        <taxon>Spiralia</taxon>
        <taxon>Lophotrochozoa</taxon>
        <taxon>Mollusca</taxon>
        <taxon>Gastropoda</taxon>
        <taxon>Caenogastropoda</taxon>
        <taxon>Sorbeoconcha</taxon>
        <taxon>Cerithioidea</taxon>
        <taxon>Batillariidae</taxon>
        <taxon>Batillaria</taxon>
    </lineage>
</organism>
<name>A0ABD0LQ57_9CAEN</name>